<reference evidence="1 2" key="1">
    <citation type="submission" date="2024-01" db="EMBL/GenBank/DDBJ databases">
        <title>novel species in genus Adlercreutzia.</title>
        <authorList>
            <person name="Liu X."/>
        </authorList>
    </citation>
    <scope>NUCLEOTIDE SEQUENCE [LARGE SCALE GENOMIC DNA]</scope>
    <source>
        <strain evidence="1 2">R7</strain>
    </source>
</reference>
<evidence type="ECO:0000313" key="1">
    <source>
        <dbReference type="EMBL" id="MEC4176035.1"/>
    </source>
</evidence>
<accession>A0ABU6IHZ8</accession>
<sequence length="518" mass="56360">MNEKRLDDLIASRAAASRPSASFEAAIDHALGAVENASDQTCRGDSGNRRWTCRPRRRTAGGRRVPAGLPRAAAVAVAVAVGVGGSAWAAEKLGFTLQQTDANQMQVSPRMPEEDNLSADAQTIDEYELTFSYIPASLPDHLVGTDSGGFSNNDGFEGWSQFAPSIEYYTYYLDTTEPAVFSSVENGEAIEVAGHEAVLMEFDYGMRYAQRSTQTRLYVAFPDERRVVHLQTSNAELADELVPIAEGMSLKPTGCTVPLEFQITWSQAVENARIDAEDAATRARDGGIDDAFGALCGITLTDEQMGPLRTVGETFPLPGNEAIAITVESVKFHDDGSLVDREQMPASWRSLIDKDGSLAEGTLAYVSYGNGQSDTDTVVKEEAIPLKLVEVSVSLANESTETQDDIRCMLSLESAMHENGTWTRYQRVDECPEADEAQCNLGVGTGLADYVERLDDGSIGRMDRRLGSLDPGETREVRYLWLVLADETDKLLLDIDIDGMGNYADGTFGQRLVDIRAS</sequence>
<protein>
    <recommendedName>
        <fullName evidence="3">DUF4367 domain-containing protein</fullName>
    </recommendedName>
</protein>
<dbReference type="RefSeq" id="WP_326424212.1">
    <property type="nucleotide sequence ID" value="NZ_JAYMFF010000010.1"/>
</dbReference>
<comment type="caution">
    <text evidence="1">The sequence shown here is derived from an EMBL/GenBank/DDBJ whole genome shotgun (WGS) entry which is preliminary data.</text>
</comment>
<gene>
    <name evidence="1" type="ORF">VIN30_06205</name>
</gene>
<name>A0ABU6IHZ8_9ACTN</name>
<dbReference type="Proteomes" id="UP001349994">
    <property type="component" value="Unassembled WGS sequence"/>
</dbReference>
<organism evidence="1 2">
    <name type="scientific">Adlercreutzia wanghongyangiae</name>
    <dbReference type="NCBI Taxonomy" id="3111451"/>
    <lineage>
        <taxon>Bacteria</taxon>
        <taxon>Bacillati</taxon>
        <taxon>Actinomycetota</taxon>
        <taxon>Coriobacteriia</taxon>
        <taxon>Eggerthellales</taxon>
        <taxon>Eggerthellaceae</taxon>
        <taxon>Adlercreutzia</taxon>
    </lineage>
</organism>
<dbReference type="EMBL" id="JAYMFF010000010">
    <property type="protein sequence ID" value="MEC4176035.1"/>
    <property type="molecule type" value="Genomic_DNA"/>
</dbReference>
<keyword evidence="2" id="KW-1185">Reference proteome</keyword>
<evidence type="ECO:0000313" key="2">
    <source>
        <dbReference type="Proteomes" id="UP001349994"/>
    </source>
</evidence>
<proteinExistence type="predicted"/>
<evidence type="ECO:0008006" key="3">
    <source>
        <dbReference type="Google" id="ProtNLM"/>
    </source>
</evidence>